<keyword evidence="19" id="KW-1185">Reference proteome</keyword>
<dbReference type="EMBL" id="KV454302">
    <property type="protein sequence ID" value="ODQ69933.1"/>
    <property type="molecule type" value="Genomic_DNA"/>
</dbReference>
<dbReference type="PANTHER" id="PTHR32361:SF9">
    <property type="entry name" value="FERRIC REDUCTASE TRANSMEMBRANE COMPONENT 3-RELATED"/>
    <property type="match status" value="1"/>
</dbReference>
<evidence type="ECO:0000256" key="10">
    <source>
        <dbReference type="ARBA" id="ARBA00022989"/>
    </source>
</evidence>
<dbReference type="Proteomes" id="UP000094385">
    <property type="component" value="Unassembled WGS sequence"/>
</dbReference>
<dbReference type="OrthoDB" id="3944240at2759"/>
<comment type="similarity">
    <text evidence="2">Belongs to the ferric reductase (FRE) family.</text>
</comment>
<evidence type="ECO:0000259" key="17">
    <source>
        <dbReference type="PROSITE" id="PS51384"/>
    </source>
</evidence>
<dbReference type="InterPro" id="IPR017938">
    <property type="entry name" value="Riboflavin_synthase-like_b-brl"/>
</dbReference>
<keyword evidence="6" id="KW-0285">Flavoprotein</keyword>
<gene>
    <name evidence="18" type="ORF">LIPSTDRAFT_75580</name>
</gene>
<dbReference type="PROSITE" id="PS51384">
    <property type="entry name" value="FAD_FR"/>
    <property type="match status" value="1"/>
</dbReference>
<evidence type="ECO:0000256" key="12">
    <source>
        <dbReference type="ARBA" id="ARBA00023065"/>
    </source>
</evidence>
<keyword evidence="12" id="KW-0406">Ion transport</keyword>
<dbReference type="PANTHER" id="PTHR32361">
    <property type="entry name" value="FERRIC/CUPRIC REDUCTASE TRANSMEMBRANE COMPONENT"/>
    <property type="match status" value="1"/>
</dbReference>
<feature type="transmembrane region" description="Helical" evidence="16">
    <location>
        <begin position="199"/>
        <end position="219"/>
    </location>
</feature>
<dbReference type="GO" id="GO:0005886">
    <property type="term" value="C:plasma membrane"/>
    <property type="evidence" value="ECO:0007669"/>
    <property type="project" value="UniProtKB-SubCell"/>
</dbReference>
<evidence type="ECO:0000313" key="19">
    <source>
        <dbReference type="Proteomes" id="UP000094385"/>
    </source>
</evidence>
<dbReference type="SUPFAM" id="SSF52343">
    <property type="entry name" value="Ferredoxin reductase-like, C-terminal NADP-linked domain"/>
    <property type="match status" value="1"/>
</dbReference>
<dbReference type="GO" id="GO:0052851">
    <property type="term" value="F:ferric-chelate reductase (NADPH) activity"/>
    <property type="evidence" value="ECO:0007669"/>
    <property type="project" value="UniProtKB-EC"/>
</dbReference>
<keyword evidence="13 16" id="KW-0472">Membrane</keyword>
<evidence type="ECO:0000256" key="1">
    <source>
        <dbReference type="ARBA" id="ARBA00004651"/>
    </source>
</evidence>
<dbReference type="InterPro" id="IPR013112">
    <property type="entry name" value="FAD-bd_8"/>
</dbReference>
<evidence type="ECO:0000256" key="11">
    <source>
        <dbReference type="ARBA" id="ARBA00023002"/>
    </source>
</evidence>
<evidence type="ECO:0000256" key="7">
    <source>
        <dbReference type="ARBA" id="ARBA00022692"/>
    </source>
</evidence>
<evidence type="ECO:0000256" key="2">
    <source>
        <dbReference type="ARBA" id="ARBA00006278"/>
    </source>
</evidence>
<feature type="transmembrane region" description="Helical" evidence="16">
    <location>
        <begin position="48"/>
        <end position="71"/>
    </location>
</feature>
<dbReference type="InterPro" id="IPR013121">
    <property type="entry name" value="Fe_red_NAD-bd_6"/>
</dbReference>
<dbReference type="STRING" id="675824.A0A1E3PWX8"/>
<evidence type="ECO:0000256" key="6">
    <source>
        <dbReference type="ARBA" id="ARBA00022630"/>
    </source>
</evidence>
<keyword evidence="7 16" id="KW-0812">Transmembrane</keyword>
<dbReference type="InterPro" id="IPR013130">
    <property type="entry name" value="Fe3_Rdtase_TM_dom"/>
</dbReference>
<evidence type="ECO:0000256" key="14">
    <source>
        <dbReference type="ARBA" id="ARBA00023180"/>
    </source>
</evidence>
<evidence type="ECO:0000256" key="4">
    <source>
        <dbReference type="ARBA" id="ARBA00022448"/>
    </source>
</evidence>
<evidence type="ECO:0000313" key="18">
    <source>
        <dbReference type="EMBL" id="ODQ69933.1"/>
    </source>
</evidence>
<dbReference type="InterPro" id="IPR051410">
    <property type="entry name" value="Ferric/Cupric_Reductase"/>
</dbReference>
<accession>A0A1E3PWX8</accession>
<dbReference type="Pfam" id="PF08030">
    <property type="entry name" value="NAD_binding_6"/>
    <property type="match status" value="1"/>
</dbReference>
<evidence type="ECO:0000256" key="8">
    <source>
        <dbReference type="ARBA" id="ARBA00022827"/>
    </source>
</evidence>
<dbReference type="InterPro" id="IPR039261">
    <property type="entry name" value="FNR_nucleotide-bd"/>
</dbReference>
<dbReference type="SFLD" id="SFLDS00052">
    <property type="entry name" value="Ferric_Reductase_Domain"/>
    <property type="match status" value="1"/>
</dbReference>
<keyword evidence="8" id="KW-0274">FAD</keyword>
<evidence type="ECO:0000256" key="15">
    <source>
        <dbReference type="ARBA" id="ARBA00048483"/>
    </source>
</evidence>
<dbReference type="Pfam" id="PF01794">
    <property type="entry name" value="Ferric_reduct"/>
    <property type="match status" value="1"/>
</dbReference>
<dbReference type="SUPFAM" id="SSF63380">
    <property type="entry name" value="Riboflavin synthase domain-like"/>
    <property type="match status" value="1"/>
</dbReference>
<keyword evidence="10 16" id="KW-1133">Transmembrane helix</keyword>
<dbReference type="AlphaFoldDB" id="A0A1E3PWX8"/>
<proteinExistence type="inferred from homology"/>
<keyword evidence="14" id="KW-0325">Glycoprotein</keyword>
<feature type="domain" description="FAD-binding FR-type" evidence="17">
    <location>
        <begin position="297"/>
        <end position="425"/>
    </location>
</feature>
<protein>
    <recommendedName>
        <fullName evidence="3">ferric-chelate reductase (NADPH)</fullName>
        <ecNumber evidence="3">1.16.1.9</ecNumber>
    </recommendedName>
</protein>
<dbReference type="Gene3D" id="3.40.50.80">
    <property type="entry name" value="Nucleotide-binding domain of ferredoxin-NADP reductase (FNR) module"/>
    <property type="match status" value="1"/>
</dbReference>
<dbReference type="SFLD" id="SFLDG01168">
    <property type="entry name" value="Ferric_reductase_subgroup_(FRE"/>
    <property type="match status" value="1"/>
</dbReference>
<feature type="transmembrane region" description="Helical" evidence="16">
    <location>
        <begin position="118"/>
        <end position="141"/>
    </location>
</feature>
<dbReference type="EC" id="1.16.1.9" evidence="3"/>
<dbReference type="InterPro" id="IPR017927">
    <property type="entry name" value="FAD-bd_FR_type"/>
</dbReference>
<dbReference type="Pfam" id="PF08022">
    <property type="entry name" value="FAD_binding_8"/>
    <property type="match status" value="1"/>
</dbReference>
<evidence type="ECO:0000256" key="5">
    <source>
        <dbReference type="ARBA" id="ARBA00022475"/>
    </source>
</evidence>
<comment type="subcellular location">
    <subcellularLocation>
        <location evidence="1">Cell membrane</location>
        <topology evidence="1">Multi-pass membrane protein</topology>
    </subcellularLocation>
</comment>
<dbReference type="GO" id="GO:0006826">
    <property type="term" value="P:iron ion transport"/>
    <property type="evidence" value="ECO:0007669"/>
    <property type="project" value="UniProtKB-ARBA"/>
</dbReference>
<evidence type="ECO:0000256" key="16">
    <source>
        <dbReference type="SAM" id="Phobius"/>
    </source>
</evidence>
<keyword evidence="11" id="KW-0560">Oxidoreductase</keyword>
<dbReference type="GO" id="GO:0015677">
    <property type="term" value="P:copper ion import"/>
    <property type="evidence" value="ECO:0007669"/>
    <property type="project" value="TreeGrafter"/>
</dbReference>
<evidence type="ECO:0000256" key="13">
    <source>
        <dbReference type="ARBA" id="ARBA00023136"/>
    </source>
</evidence>
<comment type="catalytic activity">
    <reaction evidence="15">
        <text>2 a Fe(II)-siderophore + NADP(+) + H(+) = 2 a Fe(III)-siderophore + NADPH</text>
        <dbReference type="Rhea" id="RHEA:28795"/>
        <dbReference type="Rhea" id="RHEA-COMP:11342"/>
        <dbReference type="Rhea" id="RHEA-COMP:11344"/>
        <dbReference type="ChEBI" id="CHEBI:15378"/>
        <dbReference type="ChEBI" id="CHEBI:29033"/>
        <dbReference type="ChEBI" id="CHEBI:29034"/>
        <dbReference type="ChEBI" id="CHEBI:57783"/>
        <dbReference type="ChEBI" id="CHEBI:58349"/>
        <dbReference type="EC" id="1.16.1.9"/>
    </reaction>
</comment>
<dbReference type="GO" id="GO:0006879">
    <property type="term" value="P:intracellular iron ion homeostasis"/>
    <property type="evidence" value="ECO:0007669"/>
    <property type="project" value="TreeGrafter"/>
</dbReference>
<feature type="transmembrane region" description="Helical" evidence="16">
    <location>
        <begin position="161"/>
        <end position="187"/>
    </location>
</feature>
<dbReference type="CDD" id="cd06186">
    <property type="entry name" value="NOX_Duox_like_FAD_NADP"/>
    <property type="match status" value="1"/>
</dbReference>
<feature type="transmembrane region" description="Helical" evidence="16">
    <location>
        <begin position="239"/>
        <end position="256"/>
    </location>
</feature>
<evidence type="ECO:0000256" key="9">
    <source>
        <dbReference type="ARBA" id="ARBA00022982"/>
    </source>
</evidence>
<evidence type="ECO:0000256" key="3">
    <source>
        <dbReference type="ARBA" id="ARBA00012668"/>
    </source>
</evidence>
<keyword evidence="4" id="KW-0813">Transport</keyword>
<keyword evidence="5" id="KW-1003">Cell membrane</keyword>
<reference evidence="18 19" key="1">
    <citation type="journal article" date="2016" name="Proc. Natl. Acad. Sci. U.S.A.">
        <title>Comparative genomics of biotechnologically important yeasts.</title>
        <authorList>
            <person name="Riley R."/>
            <person name="Haridas S."/>
            <person name="Wolfe K.H."/>
            <person name="Lopes M.R."/>
            <person name="Hittinger C.T."/>
            <person name="Goeker M."/>
            <person name="Salamov A.A."/>
            <person name="Wisecaver J.H."/>
            <person name="Long T.M."/>
            <person name="Calvey C.H."/>
            <person name="Aerts A.L."/>
            <person name="Barry K.W."/>
            <person name="Choi C."/>
            <person name="Clum A."/>
            <person name="Coughlan A.Y."/>
            <person name="Deshpande S."/>
            <person name="Douglass A.P."/>
            <person name="Hanson S.J."/>
            <person name="Klenk H.-P."/>
            <person name="LaButti K.M."/>
            <person name="Lapidus A."/>
            <person name="Lindquist E.A."/>
            <person name="Lipzen A.M."/>
            <person name="Meier-Kolthoff J.P."/>
            <person name="Ohm R.A."/>
            <person name="Otillar R.P."/>
            <person name="Pangilinan J.L."/>
            <person name="Peng Y."/>
            <person name="Rokas A."/>
            <person name="Rosa C.A."/>
            <person name="Scheuner C."/>
            <person name="Sibirny A.A."/>
            <person name="Slot J.C."/>
            <person name="Stielow J.B."/>
            <person name="Sun H."/>
            <person name="Kurtzman C.P."/>
            <person name="Blackwell M."/>
            <person name="Grigoriev I.V."/>
            <person name="Jeffries T.W."/>
        </authorList>
    </citation>
    <scope>NUCLEOTIDE SEQUENCE [LARGE SCALE GENOMIC DNA]</scope>
    <source>
        <strain evidence="18 19">NRRL Y-11557</strain>
    </source>
</reference>
<sequence length="637" mass="69320">MDMSMGGSSTPLNDSGVDFSNETQAFDFLQLILDDSEFQVVGNAYARAFWYGIVVVIGIAAIFNIIWVMTLKLRIRMAAKKQVHSARPKNIVMRSIATVTALGREIAYPRISPVSSPAWFKVPPLGTILLLLAYLAFVLVLEFANNDVPGGQHYTALGVRAAWLAVAQVPLLILLAGKYNLIGLLTGASYARLNVLHRWVARMLLLLATIHFGTQSYGWDEYGLQKLEWSTDSCPPTGIAAYAILLWLNLSTLAPFRHFAYEFFVVQHLVTFFGFIIAVMMHLPALYSRVYIYIPIVLWFLDRVVRSLRYFYNNVRPGRATLEAMDGGVTRIRVASKQVTSWAPGAYVLLSIPAFGFGQSHPATIASAPSSHSNDLVFILKGHRGFTNHILKSAKSSAASKTEEETPPKSYVAFIDGPYGGQHSDFAAFDTVVLISGSTGVTFTLSILLDLAHRASTQTLPVRALEFIWVVKNISWIHWISDELTAANQQLRTAGIETTFSIFVTCDNTISSFATDEGKASGCQCDKSLGPCCCIDVVDDAGIVPTKSEESAGPAGCSDRSDSILPCATLISGRPSFKPLLWSLLNDAEGETGIAVCGPLALSTTVRNTVAGISDERAVHKGSGAQGIYLHAEDFSL</sequence>
<keyword evidence="9" id="KW-0249">Electron transport</keyword>
<organism evidence="18 19">
    <name type="scientific">Lipomyces starkeyi NRRL Y-11557</name>
    <dbReference type="NCBI Taxonomy" id="675824"/>
    <lineage>
        <taxon>Eukaryota</taxon>
        <taxon>Fungi</taxon>
        <taxon>Dikarya</taxon>
        <taxon>Ascomycota</taxon>
        <taxon>Saccharomycotina</taxon>
        <taxon>Lipomycetes</taxon>
        <taxon>Lipomycetales</taxon>
        <taxon>Lipomycetaceae</taxon>
        <taxon>Lipomyces</taxon>
    </lineage>
</organism>
<feature type="transmembrane region" description="Helical" evidence="16">
    <location>
        <begin position="263"/>
        <end position="284"/>
    </location>
</feature>
<name>A0A1E3PWX8_LIPST</name>